<keyword evidence="3" id="KW-0800">Toxin</keyword>
<dbReference type="InterPro" id="IPR003540">
    <property type="entry name" value="ADP-ribosyltransferase"/>
</dbReference>
<evidence type="ECO:0000256" key="5">
    <source>
        <dbReference type="ARBA" id="ARBA00022679"/>
    </source>
</evidence>
<dbReference type="PROSITE" id="PS51996">
    <property type="entry name" value="TR_MART"/>
    <property type="match status" value="1"/>
</dbReference>
<feature type="region of interest" description="Disordered" evidence="8">
    <location>
        <begin position="310"/>
        <end position="367"/>
    </location>
</feature>
<evidence type="ECO:0000256" key="1">
    <source>
        <dbReference type="ARBA" id="ARBA00004613"/>
    </source>
</evidence>
<dbReference type="PANTHER" id="PTHR10339">
    <property type="entry name" value="ADP-RIBOSYLTRANSFERASE"/>
    <property type="match status" value="1"/>
</dbReference>
<sequence>MLNIFTNCANFERFNKLISSGIQQGKLKFVTAVHNVVETVCGIAEVGANPECCNLQEGRGIATDYKNTGSSLMKPSDMVPTLSFKDSEWYAKNSFLFDKAETFLSFYHENSGSLRNAVEGYKKYSNECKDERIRLDFEEYLAVRVYSDSHYKEINNALRGIGEDSKRNLYEQQGVITALKRAIEKLSTSEVAKTFRGENSVPFEMREGDEVAFSGFISTARKVGVVDEFTHSDKRHNRFVVFGKTGARIDNLSNFPEEKELLYKDGTRFNVVFRHDPTKLSWPIKHDDRRTRDRKPLAVRTVLEEVGLPGATGKNADALTDYRMDSPKPESGSASVRRRSEGAIPANFGDINPRGRALAPRRHDRQR</sequence>
<evidence type="ECO:0000256" key="7">
    <source>
        <dbReference type="ARBA" id="ARBA00023026"/>
    </source>
</evidence>
<comment type="subcellular location">
    <subcellularLocation>
        <location evidence="1">Secreted</location>
    </subcellularLocation>
</comment>
<keyword evidence="5" id="KW-0808">Transferase</keyword>
<dbReference type="InterPro" id="IPR050999">
    <property type="entry name" value="ADP-ribosyltransferase_ARG"/>
</dbReference>
<keyword evidence="4" id="KW-0328">Glycosyltransferase</keyword>
<evidence type="ECO:0000256" key="2">
    <source>
        <dbReference type="ARBA" id="ARBA00022525"/>
    </source>
</evidence>
<dbReference type="SUPFAM" id="SSF56399">
    <property type="entry name" value="ADP-ribosylation"/>
    <property type="match status" value="1"/>
</dbReference>
<reference evidence="10" key="2">
    <citation type="submission" date="2020-09" db="EMBL/GenBank/DDBJ databases">
        <authorList>
            <person name="Sun Q."/>
            <person name="Kim S."/>
        </authorList>
    </citation>
    <scope>NUCLEOTIDE SEQUENCE</scope>
    <source>
        <strain evidence="10">KCTC 32182</strain>
    </source>
</reference>
<dbReference type="EMBL" id="BMYX01000004">
    <property type="protein sequence ID" value="GGY09691.1"/>
    <property type="molecule type" value="Genomic_DNA"/>
</dbReference>
<evidence type="ECO:0000313" key="11">
    <source>
        <dbReference type="Proteomes" id="UP000645257"/>
    </source>
</evidence>
<evidence type="ECO:0000313" key="10">
    <source>
        <dbReference type="EMBL" id="GGY09691.1"/>
    </source>
</evidence>
<reference evidence="10" key="1">
    <citation type="journal article" date="2014" name="Int. J. Syst. Evol. Microbiol.">
        <title>Complete genome sequence of Corynebacterium casei LMG S-19264T (=DSM 44701T), isolated from a smear-ripened cheese.</title>
        <authorList>
            <consortium name="US DOE Joint Genome Institute (JGI-PGF)"/>
            <person name="Walter F."/>
            <person name="Albersmeier A."/>
            <person name="Kalinowski J."/>
            <person name="Ruckert C."/>
        </authorList>
    </citation>
    <scope>NUCLEOTIDE SEQUENCE</scope>
    <source>
        <strain evidence="10">KCTC 32182</strain>
    </source>
</reference>
<dbReference type="SMR" id="A0A918P052"/>
<accession>A0A918P052</accession>
<dbReference type="GO" id="GO:0016779">
    <property type="term" value="F:nucleotidyltransferase activity"/>
    <property type="evidence" value="ECO:0007669"/>
    <property type="project" value="UniProtKB-KW"/>
</dbReference>
<organism evidence="10 11">
    <name type="scientific">Paludibacterium paludis</name>
    <dbReference type="NCBI Taxonomy" id="1225769"/>
    <lineage>
        <taxon>Bacteria</taxon>
        <taxon>Pseudomonadati</taxon>
        <taxon>Pseudomonadota</taxon>
        <taxon>Betaproteobacteria</taxon>
        <taxon>Neisseriales</taxon>
        <taxon>Chromobacteriaceae</taxon>
        <taxon>Paludibacterium</taxon>
    </lineage>
</organism>
<keyword evidence="11" id="KW-1185">Reference proteome</keyword>
<dbReference type="Pfam" id="PF03496">
    <property type="entry name" value="ADPrib_exo_Tox"/>
    <property type="match status" value="1"/>
</dbReference>
<gene>
    <name evidence="10" type="ORF">GCM10011289_10690</name>
</gene>
<proteinExistence type="predicted"/>
<evidence type="ECO:0000259" key="9">
    <source>
        <dbReference type="Pfam" id="PF03496"/>
    </source>
</evidence>
<evidence type="ECO:0000256" key="6">
    <source>
        <dbReference type="ARBA" id="ARBA00022695"/>
    </source>
</evidence>
<dbReference type="AlphaFoldDB" id="A0A918P052"/>
<protein>
    <recommendedName>
        <fullName evidence="9">ADP ribosyltransferase domain-containing protein</fullName>
    </recommendedName>
</protein>
<keyword evidence="2" id="KW-0964">Secreted</keyword>
<evidence type="ECO:0000256" key="3">
    <source>
        <dbReference type="ARBA" id="ARBA00022656"/>
    </source>
</evidence>
<evidence type="ECO:0000256" key="8">
    <source>
        <dbReference type="SAM" id="MobiDB-lite"/>
    </source>
</evidence>
<keyword evidence="6" id="KW-0548">Nucleotidyltransferase</keyword>
<dbReference type="RefSeq" id="WP_189532012.1">
    <property type="nucleotide sequence ID" value="NZ_BMYX01000004.1"/>
</dbReference>
<keyword evidence="7" id="KW-0843">Virulence</keyword>
<evidence type="ECO:0000256" key="4">
    <source>
        <dbReference type="ARBA" id="ARBA00022676"/>
    </source>
</evidence>
<dbReference type="GO" id="GO:0003950">
    <property type="term" value="F:NAD+ poly-ADP-ribosyltransferase activity"/>
    <property type="evidence" value="ECO:0007669"/>
    <property type="project" value="TreeGrafter"/>
</dbReference>
<dbReference type="Proteomes" id="UP000645257">
    <property type="component" value="Unassembled WGS sequence"/>
</dbReference>
<dbReference type="PANTHER" id="PTHR10339:SF25">
    <property type="entry name" value="SECRETED EXOENZYME S"/>
    <property type="match status" value="1"/>
</dbReference>
<dbReference type="GO" id="GO:0090729">
    <property type="term" value="F:toxin activity"/>
    <property type="evidence" value="ECO:0007669"/>
    <property type="project" value="UniProtKB-KW"/>
</dbReference>
<dbReference type="Gene3D" id="3.90.176.10">
    <property type="entry name" value="Toxin ADP-ribosyltransferase, Chain A, domain 1"/>
    <property type="match status" value="1"/>
</dbReference>
<comment type="caution">
    <text evidence="10">The sequence shown here is derived from an EMBL/GenBank/DDBJ whole genome shotgun (WGS) entry which is preliminary data.</text>
</comment>
<feature type="domain" description="ADP ribosyltransferase" evidence="9">
    <location>
        <begin position="136"/>
        <end position="271"/>
    </location>
</feature>
<dbReference type="GO" id="GO:0005576">
    <property type="term" value="C:extracellular region"/>
    <property type="evidence" value="ECO:0007669"/>
    <property type="project" value="UniProtKB-SubCell"/>
</dbReference>
<name>A0A918P052_9NEIS</name>